<accession>A0A4Q0QGT4</accession>
<comment type="caution">
    <text evidence="3">The sequence shown here is derived from an EMBL/GenBank/DDBJ whole genome shotgun (WGS) entry which is preliminary data.</text>
</comment>
<proteinExistence type="predicted"/>
<keyword evidence="4" id="KW-1185">Reference proteome</keyword>
<reference evidence="3 5" key="1">
    <citation type="submission" date="2018-11" db="EMBL/GenBank/DDBJ databases">
        <title>Bradyrhizobium sp. nov., isolated from effective nodules of peanut in China.</title>
        <authorList>
            <person name="Li Y."/>
        </authorList>
    </citation>
    <scope>NUCLEOTIDE SEQUENCE [LARGE SCALE GENOMIC DNA]</scope>
    <source>
        <strain evidence="3 5">CCBAU 51770</strain>
        <strain evidence="2 4">CCBAU 51781</strain>
    </source>
</reference>
<organism evidence="3 5">
    <name type="scientific">Bradyrhizobium zhanjiangense</name>
    <dbReference type="NCBI Taxonomy" id="1325107"/>
    <lineage>
        <taxon>Bacteria</taxon>
        <taxon>Pseudomonadati</taxon>
        <taxon>Pseudomonadota</taxon>
        <taxon>Alphaproteobacteria</taxon>
        <taxon>Hyphomicrobiales</taxon>
        <taxon>Nitrobacteraceae</taxon>
        <taxon>Bradyrhizobium</taxon>
    </lineage>
</organism>
<evidence type="ECO:0000313" key="5">
    <source>
        <dbReference type="Proteomes" id="UP000290174"/>
    </source>
</evidence>
<feature type="transmembrane region" description="Helical" evidence="1">
    <location>
        <begin position="21"/>
        <end position="47"/>
    </location>
</feature>
<evidence type="ECO:0000313" key="4">
    <source>
        <dbReference type="Proteomes" id="UP000289946"/>
    </source>
</evidence>
<keyword evidence="1" id="KW-1133">Transmembrane helix</keyword>
<sequence length="70" mass="7683">MPYFMPTQDQAQRTYKVLADVFCAIMLATFSIVFFGLLGGIVAFVLLEAGLLAIDWLLPNEDDDAAGVVR</sequence>
<dbReference type="RefSeq" id="WP_128941616.1">
    <property type="nucleotide sequence ID" value="NZ_RDRA01000018.1"/>
</dbReference>
<keyword evidence="1" id="KW-0472">Membrane</keyword>
<dbReference type="AlphaFoldDB" id="A0A4Q0QGT4"/>
<dbReference type="EMBL" id="RDRA01000018">
    <property type="protein sequence ID" value="RXG89955.1"/>
    <property type="molecule type" value="Genomic_DNA"/>
</dbReference>
<dbReference type="EMBL" id="RKMK01000028">
    <property type="protein sequence ID" value="RXG90821.1"/>
    <property type="molecule type" value="Genomic_DNA"/>
</dbReference>
<name>A0A4Q0QGT4_9BRAD</name>
<dbReference type="Proteomes" id="UP000289946">
    <property type="component" value="Unassembled WGS sequence"/>
</dbReference>
<evidence type="ECO:0000313" key="2">
    <source>
        <dbReference type="EMBL" id="RXG89955.1"/>
    </source>
</evidence>
<gene>
    <name evidence="3" type="ORF">EAS61_25595</name>
    <name evidence="2" type="ORF">EAS62_28595</name>
</gene>
<evidence type="ECO:0000313" key="3">
    <source>
        <dbReference type="EMBL" id="RXG90821.1"/>
    </source>
</evidence>
<protein>
    <submittedName>
        <fullName evidence="3">Uncharacterized protein</fullName>
    </submittedName>
</protein>
<dbReference type="Proteomes" id="UP000290174">
    <property type="component" value="Unassembled WGS sequence"/>
</dbReference>
<keyword evidence="1" id="KW-0812">Transmembrane</keyword>
<evidence type="ECO:0000256" key="1">
    <source>
        <dbReference type="SAM" id="Phobius"/>
    </source>
</evidence>